<evidence type="ECO:0000313" key="1">
    <source>
        <dbReference type="EMBL" id="KPL51374.1"/>
    </source>
</evidence>
<protein>
    <submittedName>
        <fullName evidence="1">Uncharacterized protein</fullName>
    </submittedName>
</protein>
<reference evidence="1 2" key="2">
    <citation type="submission" date="2015-10" db="EMBL/GenBank/DDBJ databases">
        <title>Draft Genome Sequence of Prosthecomicrobium hirschii ATCC 27832.</title>
        <authorList>
            <person name="Daniel J."/>
            <person name="Givan S.A."/>
            <person name="Brun Y.V."/>
            <person name="Brown P.J."/>
        </authorList>
    </citation>
    <scope>NUCLEOTIDE SEQUENCE [LARGE SCALE GENOMIC DNA]</scope>
    <source>
        <strain evidence="1 2">16</strain>
    </source>
</reference>
<accession>A0A0P6VWY4</accession>
<dbReference type="RefSeq" id="WP_054357536.1">
    <property type="nucleotide sequence ID" value="NZ_LJYW01000001.1"/>
</dbReference>
<evidence type="ECO:0000313" key="2">
    <source>
        <dbReference type="Proteomes" id="UP000048984"/>
    </source>
</evidence>
<comment type="caution">
    <text evidence="1">The sequence shown here is derived from an EMBL/GenBank/DDBJ whole genome shotgun (WGS) entry which is preliminary data.</text>
</comment>
<name>A0A0P6VWY4_9HYPH</name>
<gene>
    <name evidence="1" type="ORF">ABB55_03310</name>
</gene>
<keyword evidence="2" id="KW-1185">Reference proteome</keyword>
<dbReference type="AlphaFoldDB" id="A0A0P6VWY4"/>
<proteinExistence type="predicted"/>
<sequence length="103" mass="10852">MILHSGKYLMRADLAAQALNRADGIYAADSLAINIAEYERHLNSVLTAASEVYQGPDGRQYIPVAEATDSVPSPSGKAAAQSAVESFAGVVEPYDGSALVQIR</sequence>
<dbReference type="Proteomes" id="UP000048984">
    <property type="component" value="Unassembled WGS sequence"/>
</dbReference>
<reference evidence="1 2" key="1">
    <citation type="submission" date="2015-09" db="EMBL/GenBank/DDBJ databases">
        <authorList>
            <person name="Jackson K.R."/>
            <person name="Lunt B.L."/>
            <person name="Fisher J.N.B."/>
            <person name="Gardner A.V."/>
            <person name="Bailey M.E."/>
            <person name="Deus L.M."/>
            <person name="Earl A.S."/>
            <person name="Gibby P.D."/>
            <person name="Hartmann K.A."/>
            <person name="Liu J.E."/>
            <person name="Manci A.M."/>
            <person name="Nielsen D.A."/>
            <person name="Solomon M.B."/>
            <person name="Breakwell D.P."/>
            <person name="Burnett S.H."/>
            <person name="Grose J.H."/>
        </authorList>
    </citation>
    <scope>NUCLEOTIDE SEQUENCE [LARGE SCALE GENOMIC DNA]</scope>
    <source>
        <strain evidence="1 2">16</strain>
    </source>
</reference>
<organism evidence="1 2">
    <name type="scientific">Prosthecodimorpha hirschii</name>
    <dbReference type="NCBI Taxonomy" id="665126"/>
    <lineage>
        <taxon>Bacteria</taxon>
        <taxon>Pseudomonadati</taxon>
        <taxon>Pseudomonadota</taxon>
        <taxon>Alphaproteobacteria</taxon>
        <taxon>Hyphomicrobiales</taxon>
        <taxon>Ancalomicrobiaceae</taxon>
        <taxon>Prosthecodimorpha</taxon>
    </lineage>
</organism>
<dbReference type="STRING" id="665126.ABB55_03310"/>
<dbReference type="EMBL" id="LJYW01000001">
    <property type="protein sequence ID" value="KPL51374.1"/>
    <property type="molecule type" value="Genomic_DNA"/>
</dbReference>